<accession>A0A1E4SAS5</accession>
<proteinExistence type="predicted"/>
<name>A0A1E4SAS5_CYBJN</name>
<evidence type="ECO:0000313" key="1">
    <source>
        <dbReference type="EMBL" id="ODV76603.1"/>
    </source>
</evidence>
<keyword evidence="2" id="KW-1185">Reference proteome</keyword>
<sequence>MSPWLKILTTRDQHIYVFELAFPLVLNKNNLMKHTHWLPNSSVHYLEITVVAGTHEEDDFSTQYKPKIGNPILKHDSMEKEAYFVTYLNALS</sequence>
<dbReference type="EMBL" id="KV453925">
    <property type="protein sequence ID" value="ODV76603.1"/>
    <property type="molecule type" value="Genomic_DNA"/>
</dbReference>
<reference evidence="1 2" key="1">
    <citation type="journal article" date="2016" name="Proc. Natl. Acad. Sci. U.S.A.">
        <title>Comparative genomics of biotechnologically important yeasts.</title>
        <authorList>
            <person name="Riley R."/>
            <person name="Haridas S."/>
            <person name="Wolfe K.H."/>
            <person name="Lopes M.R."/>
            <person name="Hittinger C.T."/>
            <person name="Goeker M."/>
            <person name="Salamov A.A."/>
            <person name="Wisecaver J.H."/>
            <person name="Long T.M."/>
            <person name="Calvey C.H."/>
            <person name="Aerts A.L."/>
            <person name="Barry K.W."/>
            <person name="Choi C."/>
            <person name="Clum A."/>
            <person name="Coughlan A.Y."/>
            <person name="Deshpande S."/>
            <person name="Douglass A.P."/>
            <person name="Hanson S.J."/>
            <person name="Klenk H.-P."/>
            <person name="LaButti K.M."/>
            <person name="Lapidus A."/>
            <person name="Lindquist E.A."/>
            <person name="Lipzen A.M."/>
            <person name="Meier-Kolthoff J.P."/>
            <person name="Ohm R.A."/>
            <person name="Otillar R.P."/>
            <person name="Pangilinan J.L."/>
            <person name="Peng Y."/>
            <person name="Rokas A."/>
            <person name="Rosa C.A."/>
            <person name="Scheuner C."/>
            <person name="Sibirny A.A."/>
            <person name="Slot J.C."/>
            <person name="Stielow J.B."/>
            <person name="Sun H."/>
            <person name="Kurtzman C.P."/>
            <person name="Blackwell M."/>
            <person name="Grigoriev I.V."/>
            <person name="Jeffries T.W."/>
        </authorList>
    </citation>
    <scope>NUCLEOTIDE SEQUENCE [LARGE SCALE GENOMIC DNA]</scope>
    <source>
        <strain evidence="2">ATCC 18201 / CBS 1600 / BCRC 20928 / JCM 3617 / NBRC 0987 / NRRL Y-1542</strain>
    </source>
</reference>
<gene>
    <name evidence="1" type="ORF">CYBJADRAFT_171034</name>
</gene>
<dbReference type="AlphaFoldDB" id="A0A1E4SAS5"/>
<evidence type="ECO:0000313" key="2">
    <source>
        <dbReference type="Proteomes" id="UP000094389"/>
    </source>
</evidence>
<dbReference type="GeneID" id="30990573"/>
<dbReference type="RefSeq" id="XP_020073642.1">
    <property type="nucleotide sequence ID" value="XM_020216177.1"/>
</dbReference>
<organism evidence="1 2">
    <name type="scientific">Cyberlindnera jadinii (strain ATCC 18201 / CBS 1600 / BCRC 20928 / JCM 3617 / NBRC 0987 / NRRL Y-1542)</name>
    <name type="common">Torula yeast</name>
    <name type="synonym">Candida utilis</name>
    <dbReference type="NCBI Taxonomy" id="983966"/>
    <lineage>
        <taxon>Eukaryota</taxon>
        <taxon>Fungi</taxon>
        <taxon>Dikarya</taxon>
        <taxon>Ascomycota</taxon>
        <taxon>Saccharomycotina</taxon>
        <taxon>Saccharomycetes</taxon>
        <taxon>Phaffomycetales</taxon>
        <taxon>Phaffomycetaceae</taxon>
        <taxon>Cyberlindnera</taxon>
    </lineage>
</organism>
<protein>
    <submittedName>
        <fullName evidence="1">Uncharacterized protein</fullName>
    </submittedName>
</protein>
<dbReference type="Proteomes" id="UP000094389">
    <property type="component" value="Unassembled WGS sequence"/>
</dbReference>